<comment type="caution">
    <text evidence="1">The sequence shown here is derived from an EMBL/GenBank/DDBJ whole genome shotgun (WGS) entry which is preliminary data.</text>
</comment>
<accession>A0A2H5PF80</accession>
<dbReference type="Proteomes" id="UP000236630">
    <property type="component" value="Unassembled WGS sequence"/>
</dbReference>
<feature type="non-terminal residue" evidence="1">
    <location>
        <position position="86"/>
    </location>
</feature>
<organism evidence="1 2">
    <name type="scientific">Citrus unshiu</name>
    <name type="common">Satsuma mandarin</name>
    <name type="synonym">Citrus nobilis var. unshiu</name>
    <dbReference type="NCBI Taxonomy" id="55188"/>
    <lineage>
        <taxon>Eukaryota</taxon>
        <taxon>Viridiplantae</taxon>
        <taxon>Streptophyta</taxon>
        <taxon>Embryophyta</taxon>
        <taxon>Tracheophyta</taxon>
        <taxon>Spermatophyta</taxon>
        <taxon>Magnoliopsida</taxon>
        <taxon>eudicotyledons</taxon>
        <taxon>Gunneridae</taxon>
        <taxon>Pentapetalae</taxon>
        <taxon>rosids</taxon>
        <taxon>malvids</taxon>
        <taxon>Sapindales</taxon>
        <taxon>Rutaceae</taxon>
        <taxon>Aurantioideae</taxon>
        <taxon>Citrus</taxon>
    </lineage>
</organism>
<dbReference type="AlphaFoldDB" id="A0A2H5PF80"/>
<reference evidence="1 2" key="1">
    <citation type="journal article" date="2017" name="Front. Genet.">
        <title>Draft sequencing of the heterozygous diploid genome of Satsuma (Citrus unshiu Marc.) using a hybrid assembly approach.</title>
        <authorList>
            <person name="Shimizu T."/>
            <person name="Tanizawa Y."/>
            <person name="Mochizuki T."/>
            <person name="Nagasaki H."/>
            <person name="Yoshioka T."/>
            <person name="Toyoda A."/>
            <person name="Fujiyama A."/>
            <person name="Kaminuma E."/>
            <person name="Nakamura Y."/>
        </authorList>
    </citation>
    <scope>NUCLEOTIDE SEQUENCE [LARGE SCALE GENOMIC DNA]</scope>
    <source>
        <strain evidence="2">cv. Miyagawa wase</strain>
    </source>
</reference>
<proteinExistence type="predicted"/>
<protein>
    <submittedName>
        <fullName evidence="1">Uncharacterized protein</fullName>
    </submittedName>
</protein>
<evidence type="ECO:0000313" key="1">
    <source>
        <dbReference type="EMBL" id="GAY51022.1"/>
    </source>
</evidence>
<dbReference type="EMBL" id="BDQV01000067">
    <property type="protein sequence ID" value="GAY51022.1"/>
    <property type="molecule type" value="Genomic_DNA"/>
</dbReference>
<keyword evidence="2" id="KW-1185">Reference proteome</keyword>
<sequence length="86" mass="9716">MWGPITTTHSLSLHLGPTRCNGHVSLFNQSRLNAAVKPNVDTRVRTHTCRRIILYKCLDPLFYSSTAFAFAFSAKRTVTPPTQIRQ</sequence>
<name>A0A2H5PF80_CITUN</name>
<evidence type="ECO:0000313" key="2">
    <source>
        <dbReference type="Proteomes" id="UP000236630"/>
    </source>
</evidence>
<gene>
    <name evidence="1" type="ORF">CUMW_131070</name>
</gene>